<reference evidence="7" key="1">
    <citation type="submission" date="2020-10" db="EMBL/GenBank/DDBJ databases">
        <authorList>
            <person name="Gilroy R."/>
        </authorList>
    </citation>
    <scope>NUCLEOTIDE SEQUENCE</scope>
    <source>
        <strain evidence="7">B3-2255</strain>
    </source>
</reference>
<evidence type="ECO:0000256" key="2">
    <source>
        <dbReference type="ARBA" id="ARBA00022748"/>
    </source>
</evidence>
<dbReference type="PROSITE" id="PS51257">
    <property type="entry name" value="PROKAR_LIPOPROTEIN"/>
    <property type="match status" value="1"/>
</dbReference>
<dbReference type="InterPro" id="IPR036249">
    <property type="entry name" value="Thioredoxin-like_sf"/>
</dbReference>
<dbReference type="InterPro" id="IPR017937">
    <property type="entry name" value="Thioredoxin_CS"/>
</dbReference>
<organism evidence="7 8">
    <name type="scientific">Candidatus Merdivivens faecigallinarum</name>
    <dbReference type="NCBI Taxonomy" id="2840871"/>
    <lineage>
        <taxon>Bacteria</taxon>
        <taxon>Pseudomonadati</taxon>
        <taxon>Bacteroidota</taxon>
        <taxon>Bacteroidia</taxon>
        <taxon>Bacteroidales</taxon>
        <taxon>Muribaculaceae</taxon>
        <taxon>Muribaculaceae incertae sedis</taxon>
        <taxon>Candidatus Merdivivens</taxon>
    </lineage>
</organism>
<dbReference type="Gene3D" id="3.40.30.10">
    <property type="entry name" value="Glutaredoxin"/>
    <property type="match status" value="1"/>
</dbReference>
<dbReference type="Pfam" id="PF08534">
    <property type="entry name" value="Redoxin"/>
    <property type="match status" value="1"/>
</dbReference>
<keyword evidence="3" id="KW-1015">Disulfide bond</keyword>
<dbReference type="AlphaFoldDB" id="A0A9D9J036"/>
<dbReference type="PANTHER" id="PTHR42852">
    <property type="entry name" value="THIOL:DISULFIDE INTERCHANGE PROTEIN DSBE"/>
    <property type="match status" value="1"/>
</dbReference>
<evidence type="ECO:0000256" key="1">
    <source>
        <dbReference type="ARBA" id="ARBA00004196"/>
    </source>
</evidence>
<dbReference type="InterPro" id="IPR013766">
    <property type="entry name" value="Thioredoxin_domain"/>
</dbReference>
<keyword evidence="4" id="KW-0676">Redox-active center</keyword>
<dbReference type="CDD" id="cd02966">
    <property type="entry name" value="TlpA_like_family"/>
    <property type="match status" value="1"/>
</dbReference>
<dbReference type="GO" id="GO:0030313">
    <property type="term" value="C:cell envelope"/>
    <property type="evidence" value="ECO:0007669"/>
    <property type="project" value="UniProtKB-SubCell"/>
</dbReference>
<dbReference type="PROSITE" id="PS00194">
    <property type="entry name" value="THIOREDOXIN_1"/>
    <property type="match status" value="1"/>
</dbReference>
<feature type="signal peptide" evidence="5">
    <location>
        <begin position="1"/>
        <end position="22"/>
    </location>
</feature>
<gene>
    <name evidence="7" type="ORF">IAC87_04780</name>
</gene>
<evidence type="ECO:0000256" key="5">
    <source>
        <dbReference type="SAM" id="SignalP"/>
    </source>
</evidence>
<dbReference type="InterPro" id="IPR025380">
    <property type="entry name" value="DUF4369"/>
</dbReference>
<dbReference type="Proteomes" id="UP000823772">
    <property type="component" value="Unassembled WGS sequence"/>
</dbReference>
<evidence type="ECO:0000313" key="8">
    <source>
        <dbReference type="Proteomes" id="UP000823772"/>
    </source>
</evidence>
<evidence type="ECO:0000313" key="7">
    <source>
        <dbReference type="EMBL" id="MBO8481842.1"/>
    </source>
</evidence>
<dbReference type="EMBL" id="JADILY010000100">
    <property type="protein sequence ID" value="MBO8481842.1"/>
    <property type="molecule type" value="Genomic_DNA"/>
</dbReference>
<dbReference type="InterPro" id="IPR013740">
    <property type="entry name" value="Redoxin"/>
</dbReference>
<dbReference type="SUPFAM" id="SSF52833">
    <property type="entry name" value="Thioredoxin-like"/>
    <property type="match status" value="1"/>
</dbReference>
<proteinExistence type="predicted"/>
<keyword evidence="5" id="KW-0732">Signal</keyword>
<protein>
    <submittedName>
        <fullName evidence="7">AhpC/TSA family protein</fullName>
    </submittedName>
</protein>
<dbReference type="GO" id="GO:0017004">
    <property type="term" value="P:cytochrome complex assembly"/>
    <property type="evidence" value="ECO:0007669"/>
    <property type="project" value="UniProtKB-KW"/>
</dbReference>
<evidence type="ECO:0000256" key="4">
    <source>
        <dbReference type="ARBA" id="ARBA00023284"/>
    </source>
</evidence>
<dbReference type="PANTHER" id="PTHR42852:SF6">
    <property type="entry name" value="THIOL:DISULFIDE INTERCHANGE PROTEIN DSBE"/>
    <property type="match status" value="1"/>
</dbReference>
<sequence length="378" mass="42587">MKLNVLLCAGAMAILASCGQNGYVIEGTFSNADDTVSVQRKAYLYSDFSSVADTVDIVDGRFCFKGHVDQPLPYLIGVEGVQGEVEIFLENAKYTAELVQEGPYLGTALVNGGDTQSLYYKIATSHQGVLDKYGLDVNSFMEEYMAEETTDERRAELDGLLQKIYTESDSLRRLIVDEYRAAHPLSYFDLAGIYNEMMSMSPDEIAEALQPYKDAAEYASHPIVVRITEYLEDNTHLMQGEPAPDFTVPDTKGKDVTFSSIYPKYKVTMIDFWASWCGPCRNFNPVLVEIYEKYHDKGFEIVGVSMDNDKESWLQAIKDDGLGWIQLSDLNYWNTEPRELYNVSYIPQNVLVDSEGKIIASKLGEEELEEVLDEYLGE</sequence>
<reference evidence="7" key="2">
    <citation type="journal article" date="2021" name="PeerJ">
        <title>Extensive microbial diversity within the chicken gut microbiome revealed by metagenomics and culture.</title>
        <authorList>
            <person name="Gilroy R."/>
            <person name="Ravi A."/>
            <person name="Getino M."/>
            <person name="Pursley I."/>
            <person name="Horton D.L."/>
            <person name="Alikhan N.F."/>
            <person name="Baker D."/>
            <person name="Gharbi K."/>
            <person name="Hall N."/>
            <person name="Watson M."/>
            <person name="Adriaenssens E.M."/>
            <person name="Foster-Nyarko E."/>
            <person name="Jarju S."/>
            <person name="Secka A."/>
            <person name="Antonio M."/>
            <person name="Oren A."/>
            <person name="Chaudhuri R.R."/>
            <person name="La Ragione R."/>
            <person name="Hildebrand F."/>
            <person name="Pallen M.J."/>
        </authorList>
    </citation>
    <scope>NUCLEOTIDE SEQUENCE</scope>
    <source>
        <strain evidence="7">B3-2255</strain>
    </source>
</reference>
<evidence type="ECO:0000256" key="3">
    <source>
        <dbReference type="ARBA" id="ARBA00023157"/>
    </source>
</evidence>
<keyword evidence="2" id="KW-0201">Cytochrome c-type biogenesis</keyword>
<feature type="domain" description="Thioredoxin" evidence="6">
    <location>
        <begin position="237"/>
        <end position="378"/>
    </location>
</feature>
<comment type="caution">
    <text evidence="7">The sequence shown here is derived from an EMBL/GenBank/DDBJ whole genome shotgun (WGS) entry which is preliminary data.</text>
</comment>
<feature type="chain" id="PRO_5039303322" evidence="5">
    <location>
        <begin position="23"/>
        <end position="378"/>
    </location>
</feature>
<name>A0A9D9J036_9BACT</name>
<evidence type="ECO:0000259" key="6">
    <source>
        <dbReference type="PROSITE" id="PS51352"/>
    </source>
</evidence>
<dbReference type="Pfam" id="PF14289">
    <property type="entry name" value="DUF4369"/>
    <property type="match status" value="1"/>
</dbReference>
<comment type="subcellular location">
    <subcellularLocation>
        <location evidence="1">Cell envelope</location>
    </subcellularLocation>
</comment>
<dbReference type="PROSITE" id="PS51352">
    <property type="entry name" value="THIOREDOXIN_2"/>
    <property type="match status" value="1"/>
</dbReference>
<accession>A0A9D9J036</accession>
<dbReference type="InterPro" id="IPR050553">
    <property type="entry name" value="Thioredoxin_ResA/DsbE_sf"/>
</dbReference>